<evidence type="ECO:0000313" key="2">
    <source>
        <dbReference type="Proteomes" id="UP000324800"/>
    </source>
</evidence>
<dbReference type="AlphaFoldDB" id="A0A5J4UX91"/>
<accession>A0A5J4UX91</accession>
<reference evidence="1 2" key="1">
    <citation type="submission" date="2019-03" db="EMBL/GenBank/DDBJ databases">
        <title>Single cell metagenomics reveals metabolic interactions within the superorganism composed of flagellate Streblomastix strix and complex community of Bacteroidetes bacteria on its surface.</title>
        <authorList>
            <person name="Treitli S.C."/>
            <person name="Kolisko M."/>
            <person name="Husnik F."/>
            <person name="Keeling P."/>
            <person name="Hampl V."/>
        </authorList>
    </citation>
    <scope>NUCLEOTIDE SEQUENCE [LARGE SCALE GENOMIC DNA]</scope>
    <source>
        <strain evidence="1">ST1C</strain>
    </source>
</reference>
<feature type="non-terminal residue" evidence="1">
    <location>
        <position position="868"/>
    </location>
</feature>
<name>A0A5J4UX91_9EUKA</name>
<dbReference type="Gene3D" id="3.30.1910.20">
    <property type="entry name" value="asparaginyl-tRNA synthetase, N-terminal domain"/>
    <property type="match status" value="1"/>
</dbReference>
<dbReference type="EMBL" id="SNRW01011782">
    <property type="protein sequence ID" value="KAA6374692.1"/>
    <property type="molecule type" value="Genomic_DNA"/>
</dbReference>
<evidence type="ECO:0000313" key="1">
    <source>
        <dbReference type="EMBL" id="KAA6374692.1"/>
    </source>
</evidence>
<organism evidence="1 2">
    <name type="scientific">Streblomastix strix</name>
    <dbReference type="NCBI Taxonomy" id="222440"/>
    <lineage>
        <taxon>Eukaryota</taxon>
        <taxon>Metamonada</taxon>
        <taxon>Preaxostyla</taxon>
        <taxon>Oxymonadida</taxon>
        <taxon>Streblomastigidae</taxon>
        <taxon>Streblomastix</taxon>
    </lineage>
</organism>
<gene>
    <name evidence="1" type="ORF">EZS28_029780</name>
</gene>
<comment type="caution">
    <text evidence="1">The sequence shown here is derived from an EMBL/GenBank/DDBJ whole genome shotgun (WGS) entry which is preliminary data.</text>
</comment>
<dbReference type="Proteomes" id="UP000324800">
    <property type="component" value="Unassembled WGS sequence"/>
</dbReference>
<protein>
    <submittedName>
        <fullName evidence="1">Uncharacterized protein</fullName>
    </submittedName>
</protein>
<sequence length="868" mass="96458">MKKNNYGDSPGLKSYSYFNSDGALSMYKSLVGVYKSIGHVSTISKLDYYVSTTGSDTTGDGTEANPFRTLYKAMTYAMSVPQTGLQYTTHFLLHGSRTETLQYDFPDISDEGDNYKFFFEKSYVIEGFDSDEGMWDGQVQLNVYRPLYINHGNMELYALKVVYKGTDPTLFYDDYDGIISISAIGLFNTGAGTTFELDPTAVLPATNHIAYLLFKGNVIGNINSNEVDYPIPIDCDNKLAYGVAVIYGAELKAEGLKVDNCNIAVNNDDGLVFTPNIPTGKITGNHTTTLTNLGNSIGYYGTQKSKLAYHIDLNADGNGDGSEAKPFKSLNEAISKLKNTVWSLPQVQVHFLFRVSPTSLEYVNYDIDLTTYGTTTDIFSYEQNMVFEGYTGDPEVKPLVNLNLVKPLLIGHGKLEIYNCHVTYNGDNTVDWSGADSCIELPESSFYTNDVVYSIAPTAYIPTTAEQFIDAGLSDLKIITDNYSVDPDTRDTETIFNMNNKIGTCISLDPGSTINFNQIEINDCDTGINNYFGLVYSPDNDYGRIRGNVRQAVTNTGLKSYAYFNSDGALSMYKSLVGVYKSAGQPSKYIYYINNLGYYYDDDGNQVPIDPNTPKNGDVDKPFFTLDDFRKYYYENNVVWSFPQDKIFVLLAGSLDPANPQSYRYFTYNDDDEYAEAWNRFSFEGANIHPGDDTNTWVRLIVDHDTDAVGVNHGFRVFYGIDLYFDFPDGFHEPPFGVGGLVSIGHDGALYLSGSITLSDRTPKPNFPDTKFYGVHIGEDIEARIHNITINGANKLDGGIRVASGSNLQYDQVTINDCDIAINNDPYSYMENGAWVYGNGPIYGTVTTKTPTFISNVFGYYAPTVDEN</sequence>
<proteinExistence type="predicted"/>